<accession>A0ABD1PDG1</accession>
<gene>
    <name evidence="2" type="ORF">Adt_45343</name>
</gene>
<dbReference type="Proteomes" id="UP001604336">
    <property type="component" value="Unassembled WGS sequence"/>
</dbReference>
<proteinExistence type="predicted"/>
<comment type="caution">
    <text evidence="2">The sequence shown here is derived from an EMBL/GenBank/DDBJ whole genome shotgun (WGS) entry which is preliminary data.</text>
</comment>
<feature type="compositionally biased region" description="Polar residues" evidence="1">
    <location>
        <begin position="104"/>
        <end position="115"/>
    </location>
</feature>
<dbReference type="AlphaFoldDB" id="A0ABD1PDG1"/>
<keyword evidence="3" id="KW-1185">Reference proteome</keyword>
<evidence type="ECO:0000256" key="1">
    <source>
        <dbReference type="SAM" id="MobiDB-lite"/>
    </source>
</evidence>
<evidence type="ECO:0000313" key="3">
    <source>
        <dbReference type="Proteomes" id="UP001604336"/>
    </source>
</evidence>
<protein>
    <submittedName>
        <fullName evidence="2">Gag pre-integrs domain-containing protein</fullName>
    </submittedName>
</protein>
<reference evidence="3" key="1">
    <citation type="submission" date="2024-07" db="EMBL/GenBank/DDBJ databases">
        <title>Two chromosome-level genome assemblies of Korean endemic species Abeliophyllum distichum and Forsythia ovata (Oleaceae).</title>
        <authorList>
            <person name="Jang H."/>
        </authorList>
    </citation>
    <scope>NUCLEOTIDE SEQUENCE [LARGE SCALE GENOMIC DNA]</scope>
</reference>
<sequence length="115" mass="12920">MAEPAFDEAQMENGESLVPEDAAALRKSSRVICPPRRYDPLITNKALLIEKDKPTTYTESKSNVDSKRWTKDMFLVYGENELRVQGYADASFQSDKDDSKSQSGYVFTLNSDAIS</sequence>
<evidence type="ECO:0000313" key="2">
    <source>
        <dbReference type="EMBL" id="KAL2461923.1"/>
    </source>
</evidence>
<feature type="region of interest" description="Disordered" evidence="1">
    <location>
        <begin position="91"/>
        <end position="115"/>
    </location>
</feature>
<organism evidence="2 3">
    <name type="scientific">Abeliophyllum distichum</name>
    <dbReference type="NCBI Taxonomy" id="126358"/>
    <lineage>
        <taxon>Eukaryota</taxon>
        <taxon>Viridiplantae</taxon>
        <taxon>Streptophyta</taxon>
        <taxon>Embryophyta</taxon>
        <taxon>Tracheophyta</taxon>
        <taxon>Spermatophyta</taxon>
        <taxon>Magnoliopsida</taxon>
        <taxon>eudicotyledons</taxon>
        <taxon>Gunneridae</taxon>
        <taxon>Pentapetalae</taxon>
        <taxon>asterids</taxon>
        <taxon>lamiids</taxon>
        <taxon>Lamiales</taxon>
        <taxon>Oleaceae</taxon>
        <taxon>Forsythieae</taxon>
        <taxon>Abeliophyllum</taxon>
    </lineage>
</organism>
<dbReference type="EMBL" id="JBFOLK010000014">
    <property type="protein sequence ID" value="KAL2461923.1"/>
    <property type="molecule type" value="Genomic_DNA"/>
</dbReference>
<name>A0ABD1PDG1_9LAMI</name>